<keyword evidence="3 4" id="KW-0012">Acyltransferase</keyword>
<proteinExistence type="inferred from homology"/>
<accession>A0ABY4AUD7</accession>
<comment type="catalytic activity">
    <reaction evidence="4">
        <text>a 2-deoxystreptamine antibiotic + acetyl-CoA = an N(3)-acetyl-2-deoxystreptamine antibiotic + CoA + H(+)</text>
        <dbReference type="Rhea" id="RHEA:12665"/>
        <dbReference type="ChEBI" id="CHEBI:15378"/>
        <dbReference type="ChEBI" id="CHEBI:57287"/>
        <dbReference type="ChEBI" id="CHEBI:57288"/>
        <dbReference type="ChEBI" id="CHEBI:57921"/>
        <dbReference type="ChEBI" id="CHEBI:77452"/>
        <dbReference type="EC" id="2.3.1.81"/>
    </reaction>
</comment>
<dbReference type="InterPro" id="IPR028345">
    <property type="entry name" value="Antibiotic_NAT-like"/>
</dbReference>
<dbReference type="Proteomes" id="UP000831304">
    <property type="component" value="Chromosome"/>
</dbReference>
<keyword evidence="2 4" id="KW-0808">Transferase</keyword>
<evidence type="ECO:0000256" key="3">
    <source>
        <dbReference type="ARBA" id="ARBA00023315"/>
    </source>
</evidence>
<dbReference type="Pfam" id="PF02522">
    <property type="entry name" value="Antibiotic_NAT"/>
    <property type="match status" value="1"/>
</dbReference>
<dbReference type="SUPFAM" id="SSF110710">
    <property type="entry name" value="TTHA0583/YokD-like"/>
    <property type="match status" value="1"/>
</dbReference>
<dbReference type="EC" id="2.3.1.-" evidence="4"/>
<dbReference type="PANTHER" id="PTHR11104:SF0">
    <property type="entry name" value="SPBETA PROPHAGE-DERIVED AMINOGLYCOSIDE N(3')-ACETYLTRANSFERASE-LIKE PROTEIN YOKD"/>
    <property type="match status" value="1"/>
</dbReference>
<keyword evidence="4" id="KW-0046">Antibiotic resistance</keyword>
<name>A0ABY4AUD7_9MICO</name>
<evidence type="ECO:0000313" key="5">
    <source>
        <dbReference type="EMBL" id="UOE26785.1"/>
    </source>
</evidence>
<dbReference type="EMBL" id="CP094533">
    <property type="protein sequence ID" value="UOE26785.1"/>
    <property type="molecule type" value="Genomic_DNA"/>
</dbReference>
<sequence length="274" mass="29579">MQIMKLHSATTQKPGRSVSERDIEATLRSLGIGDGSVLLVHASLSAFGDVIGGEQAVIDALQAAIGPSGTLVMPSQSWQLCDPEYLAPDAMAFEECARVRENLPVFDVARTPTRSMGAVAELFRTLPGARRSRHPHRSFAALGPEAAVVTAEQNLDSPFDDASPLARLYDLDAVVLLLGVGFDKATALHLAEWRSKAQLPRVPNGAPMLVGGERRWVSWEEALAESEDFEVIGDAFRSRGATRSATVGRAGCEAMNLRELVDFGASWMNSNRKH</sequence>
<reference evidence="5 6" key="1">
    <citation type="submission" date="2022-03" db="EMBL/GenBank/DDBJ databases">
        <title>Agromyces sp. isolated from the gut of P. brevitarsis seulensis larvae.</title>
        <authorList>
            <person name="Won M."/>
            <person name="Kwon S.-W."/>
        </authorList>
    </citation>
    <scope>NUCLEOTIDE SEQUENCE [LARGE SCALE GENOMIC DNA]</scope>
    <source>
        <strain evidence="5 6">KACC 16215</strain>
    </source>
</reference>
<evidence type="ECO:0000256" key="2">
    <source>
        <dbReference type="ARBA" id="ARBA00022679"/>
    </source>
</evidence>
<evidence type="ECO:0000313" key="6">
    <source>
        <dbReference type="Proteomes" id="UP000831304"/>
    </source>
</evidence>
<evidence type="ECO:0000256" key="1">
    <source>
        <dbReference type="ARBA" id="ARBA00006383"/>
    </source>
</evidence>
<protein>
    <recommendedName>
        <fullName evidence="4">Aminoglycoside N(3)-acetyltransferase</fullName>
        <ecNumber evidence="4">2.3.1.-</ecNumber>
    </recommendedName>
</protein>
<comment type="similarity">
    <text evidence="1 4">Belongs to the antibiotic N-acetyltransferase family.</text>
</comment>
<evidence type="ECO:0000256" key="4">
    <source>
        <dbReference type="RuleBase" id="RU365031"/>
    </source>
</evidence>
<organism evidence="5 6">
    <name type="scientific">Agromyces soli</name>
    <dbReference type="NCBI Taxonomy" id="659012"/>
    <lineage>
        <taxon>Bacteria</taxon>
        <taxon>Bacillati</taxon>
        <taxon>Actinomycetota</taxon>
        <taxon>Actinomycetes</taxon>
        <taxon>Micrococcales</taxon>
        <taxon>Microbacteriaceae</taxon>
        <taxon>Agromyces</taxon>
    </lineage>
</organism>
<dbReference type="RefSeq" id="WP_243569595.1">
    <property type="nucleotide sequence ID" value="NZ_BAAARD010000004.1"/>
</dbReference>
<gene>
    <name evidence="5" type="ORF">MTP13_03105</name>
</gene>
<keyword evidence="6" id="KW-1185">Reference proteome</keyword>
<dbReference type="PANTHER" id="PTHR11104">
    <property type="entry name" value="AMINOGLYCOSIDE N3-ACETYLTRANSFERASE"/>
    <property type="match status" value="1"/>
</dbReference>
<dbReference type="InterPro" id="IPR003679">
    <property type="entry name" value="Amioglycoside_AcTrfase"/>
</dbReference>